<name>A0ABV8CQY3_9GAMM</name>
<dbReference type="EMBL" id="JBHSAF010000014">
    <property type="protein sequence ID" value="MFC3914312.1"/>
    <property type="molecule type" value="Genomic_DNA"/>
</dbReference>
<keyword evidence="2" id="KW-1185">Reference proteome</keyword>
<reference evidence="2" key="1">
    <citation type="journal article" date="2019" name="Int. J. Syst. Evol. Microbiol.">
        <title>The Global Catalogue of Microorganisms (GCM) 10K type strain sequencing project: providing services to taxonomists for standard genome sequencing and annotation.</title>
        <authorList>
            <consortium name="The Broad Institute Genomics Platform"/>
            <consortium name="The Broad Institute Genome Sequencing Center for Infectious Disease"/>
            <person name="Wu L."/>
            <person name="Ma J."/>
        </authorList>
    </citation>
    <scope>NUCLEOTIDE SEQUENCE [LARGE SCALE GENOMIC DNA]</scope>
    <source>
        <strain evidence="2">CCUG 54939</strain>
    </source>
</reference>
<protein>
    <recommendedName>
        <fullName evidence="3">DGQHR domain-containing protein</fullName>
    </recommendedName>
</protein>
<evidence type="ECO:0008006" key="3">
    <source>
        <dbReference type="Google" id="ProtNLM"/>
    </source>
</evidence>
<accession>A0ABV8CQY3</accession>
<dbReference type="RefSeq" id="WP_377153047.1">
    <property type="nucleotide sequence ID" value="NZ_JBHSAF010000014.1"/>
</dbReference>
<proteinExistence type="predicted"/>
<evidence type="ECO:0000313" key="1">
    <source>
        <dbReference type="EMBL" id="MFC3914312.1"/>
    </source>
</evidence>
<dbReference type="Proteomes" id="UP001595692">
    <property type="component" value="Unassembled WGS sequence"/>
</dbReference>
<sequence length="565" mass="64538">MIFLEYKYPAIRVVQSEKSKPLLLFGAPATEIVNWAGIPQKKTMESNNVETAGFQRTENSKRLEQLKSFYGNTQNVVQNSLICGLKKTEGGTVVFSSENGDDCGFITIKCPDLSKEKFVVLLDLLRKSLEVRIGNGSSSIDKQELSKLKEALNKEQSGKSHYDVINAEDEFENLESDDDNFIFDESHLNEFLKDVVVRHEIAKEIEDDEIQSGDVFLGFERNAIISFLLPITLVDGQHRLKGAILAAKDAINNSELTDEIATFIAEKKGTAEEAEKIYLNKVSRRLPVSLLMEDDPKEQVFQFVVINQKATPIGKSLLGTIISTSLTNDEMESVSDRLRESGIVLEEARAITWAAKSPESPFFNLVERGIQTEKKDLLQWNVMGSLIQIFRELSGGVLFHSKVDYAKRWKEKHLDESNIVDSSNGASSFDNWRELNGPWRTLFIVFWKKIRDEFSDVNNEERNNYWGRPRTSNLFNKISLTILAADFFKFLVTTKSKVDDEQSIIDLMDLWLEDVDRKYFDRDWDLAGVKKDSTGIRSNWSEIWSEYRDCPTQLPQAKKYRVAKK</sequence>
<comment type="caution">
    <text evidence="1">The sequence shown here is derived from an EMBL/GenBank/DDBJ whole genome shotgun (WGS) entry which is preliminary data.</text>
</comment>
<gene>
    <name evidence="1" type="ORF">ACFOSS_12655</name>
</gene>
<organism evidence="1 2">
    <name type="scientific">Pseudaeromonas sharmana</name>
    <dbReference type="NCBI Taxonomy" id="328412"/>
    <lineage>
        <taxon>Bacteria</taxon>
        <taxon>Pseudomonadati</taxon>
        <taxon>Pseudomonadota</taxon>
        <taxon>Gammaproteobacteria</taxon>
        <taxon>Aeromonadales</taxon>
        <taxon>Aeromonadaceae</taxon>
        <taxon>Pseudaeromonas</taxon>
    </lineage>
</organism>
<evidence type="ECO:0000313" key="2">
    <source>
        <dbReference type="Proteomes" id="UP001595692"/>
    </source>
</evidence>